<keyword evidence="2" id="KW-1185">Reference proteome</keyword>
<name>A0A4U2Z5S5_9BACT</name>
<dbReference type="SUPFAM" id="SSF160387">
    <property type="entry name" value="NosL/MerB-like"/>
    <property type="match status" value="1"/>
</dbReference>
<dbReference type="Proteomes" id="UP000309561">
    <property type="component" value="Unassembled WGS sequence"/>
</dbReference>
<proteinExistence type="predicted"/>
<evidence type="ECO:0008006" key="3">
    <source>
        <dbReference type="Google" id="ProtNLM"/>
    </source>
</evidence>
<sequence length="168" mass="19504">MMKKFTPIFILLLFVGIITSIFFSLASGKRMIVVKDGNLKQLPIEMEVGIYQDSDCGMVIDELKDASQVIIKSGKTWFFHDHGGFVKWLEDKEFRESAKIWVMSRDTKRWIDAKEAFYSLRDETPMGYGFGAYEKKADEFVDFDTMRLRVLRGETLQNPAIRKQLLGR</sequence>
<evidence type="ECO:0000313" key="2">
    <source>
        <dbReference type="Proteomes" id="UP000309561"/>
    </source>
</evidence>
<accession>A0A4U2Z5S5</accession>
<protein>
    <recommendedName>
        <fullName evidence="3">Nitrous oxide reductase accessory protein NosL</fullName>
    </recommendedName>
</protein>
<comment type="caution">
    <text evidence="1">The sequence shown here is derived from an EMBL/GenBank/DDBJ whole genome shotgun (WGS) entry which is preliminary data.</text>
</comment>
<organism evidence="1 2">
    <name type="scientific">Sulfurimonas crateris</name>
    <dbReference type="NCBI Taxonomy" id="2574727"/>
    <lineage>
        <taxon>Bacteria</taxon>
        <taxon>Pseudomonadati</taxon>
        <taxon>Campylobacterota</taxon>
        <taxon>Epsilonproteobacteria</taxon>
        <taxon>Campylobacterales</taxon>
        <taxon>Sulfurimonadaceae</taxon>
        <taxon>Sulfurimonas</taxon>
    </lineage>
</organism>
<dbReference type="AlphaFoldDB" id="A0A4U2Z5S5"/>
<dbReference type="EMBL" id="SZPX01000004">
    <property type="protein sequence ID" value="TKI69538.1"/>
    <property type="molecule type" value="Genomic_DNA"/>
</dbReference>
<gene>
    <name evidence="1" type="ORF">FCU45_05645</name>
</gene>
<dbReference type="OrthoDB" id="8560674at2"/>
<reference evidence="1 2" key="1">
    <citation type="submission" date="2019-04" db="EMBL/GenBank/DDBJ databases">
        <title>Sulfurimonas crateris sp. nov. a facultative anaerobic sulfur-oxidizing chemolithautotrophic bacterium isolated from a terrestrial mud vulcano.</title>
        <authorList>
            <person name="Ratnikova N.M."/>
            <person name="Slobodkin A.I."/>
            <person name="Merkel A.Y."/>
            <person name="Novikov A."/>
            <person name="Bonch-Osmolovskaya E.A."/>
            <person name="Slobodkina G.B."/>
        </authorList>
    </citation>
    <scope>NUCLEOTIDE SEQUENCE [LARGE SCALE GENOMIC DNA]</scope>
    <source>
        <strain evidence="1 2">SN118</strain>
    </source>
</reference>
<evidence type="ECO:0000313" key="1">
    <source>
        <dbReference type="EMBL" id="TKI69538.1"/>
    </source>
</evidence>